<gene>
    <name evidence="4" type="ORF">JRO89_XS05G0087400</name>
</gene>
<name>A0ABQ8I1M3_9ROSI</name>
<dbReference type="Proteomes" id="UP000827721">
    <property type="component" value="Unassembled WGS sequence"/>
</dbReference>
<comment type="similarity">
    <text evidence="1">Belongs to the PPR family. P subfamily.</text>
</comment>
<dbReference type="NCBIfam" id="TIGR00756">
    <property type="entry name" value="PPR"/>
    <property type="match status" value="3"/>
</dbReference>
<comment type="caution">
    <text evidence="4">The sequence shown here is derived from an EMBL/GenBank/DDBJ whole genome shotgun (WGS) entry which is preliminary data.</text>
</comment>
<reference evidence="4 5" key="1">
    <citation type="submission" date="2021-02" db="EMBL/GenBank/DDBJ databases">
        <title>Plant Genome Project.</title>
        <authorList>
            <person name="Zhang R.-G."/>
        </authorList>
    </citation>
    <scope>NUCLEOTIDE SEQUENCE [LARGE SCALE GENOMIC DNA]</scope>
    <source>
        <tissue evidence="4">Leaves</tissue>
    </source>
</reference>
<evidence type="ECO:0000256" key="3">
    <source>
        <dbReference type="PROSITE-ProRule" id="PRU00708"/>
    </source>
</evidence>
<proteinExistence type="inferred from homology"/>
<keyword evidence="2" id="KW-0677">Repeat</keyword>
<feature type="repeat" description="PPR" evidence="3">
    <location>
        <begin position="583"/>
        <end position="617"/>
    </location>
</feature>
<dbReference type="PANTHER" id="PTHR45717">
    <property type="entry name" value="OS12G0527900 PROTEIN"/>
    <property type="match status" value="1"/>
</dbReference>
<feature type="repeat" description="PPR" evidence="3">
    <location>
        <begin position="794"/>
        <end position="828"/>
    </location>
</feature>
<keyword evidence="5" id="KW-1185">Reference proteome</keyword>
<feature type="repeat" description="PPR" evidence="3">
    <location>
        <begin position="618"/>
        <end position="652"/>
    </location>
</feature>
<accession>A0ABQ8I1M3</accession>
<sequence length="951" mass="105499">MATPPVVVIITITSLGDQSTPRMFESVKVTPSAMVLHYFVGRTSTLIILGWSGQSLSHVTPATYCLFPRASGERAQSSAVAIAVAAAVVADGLVATPTSSHIFIVFGLLGYLVCRDVVPMRAPTSVAATIDVNSPVFLPLTSVSWAPAPVLFGVFLGSKGFLHADMVVGPLEKSRSVFTGLLYMLRELCNLSWACLPFERLSLGGKRERAAFSMPAISGWEAPALDPAIDREKAHLYIVEVQMIKGVAGCLARRLLAPAPTGQFVATKPGTQRPVGLLLMHWRWHCLSCRADLADWATFRAVGIPSVTPLRSSVVRSRMLYELLRRTVPRSTSSVLVKFHVPFLVGVYMPGRSFGDPSGGGVDLPVGLRRAADMSVRWATRLSLQARSTPPAGPEVDGMPPKVLQLRILPLIGASNYALSAISLCDQIASDEWYMTPLSFVYSFFLHGYWVGAHFAKHQSIGFMQYVSEKLVSYSARSGNVASKRGGGAVRTDQEHSETLNQFLKSSKRVFKWEVGDTLRKLRDRKLYYPALKCQILLSEVMEHRGINKTVSDQAIHLDLVAKTRGIDAAENYFVDLPETSKNHLTYGALLNCYCKESMNEKAEALMEKMKELNIGLTSMPYNSLMTLYTKIGQPEKIPAIIREMKADSVMPDSYTYNVWMRALAAVNDVSGVERVIEEMKRDGRVAADWTTYSNLASIYADAGLFEKAEKALKELEKRNSRQDLSAFQFLITLYGRTGNLLEVYRIWRSLRLAFTKTANISYLNMIQVLVNLKDLPGAEKCFREWESSCSTYDIRVANSLIRAYAKAGLLEKAEEFKERARRRGAKPNAKTWEIFSDYYLKNGDMKLAVDCLANAVDIGRGDGRKWVPSSETVKTLMDHFEQEKDVDGAEGFVEILKKAEDDVGVEVFESLIRTYAAAGRTSPSMHRRLKMEKLEVSKASKKLLEAICVE</sequence>
<dbReference type="PROSITE" id="PS51375">
    <property type="entry name" value="PPR"/>
    <property type="match status" value="5"/>
</dbReference>
<dbReference type="InterPro" id="IPR011990">
    <property type="entry name" value="TPR-like_helical_dom_sf"/>
</dbReference>
<organism evidence="4 5">
    <name type="scientific">Xanthoceras sorbifolium</name>
    <dbReference type="NCBI Taxonomy" id="99658"/>
    <lineage>
        <taxon>Eukaryota</taxon>
        <taxon>Viridiplantae</taxon>
        <taxon>Streptophyta</taxon>
        <taxon>Embryophyta</taxon>
        <taxon>Tracheophyta</taxon>
        <taxon>Spermatophyta</taxon>
        <taxon>Magnoliopsida</taxon>
        <taxon>eudicotyledons</taxon>
        <taxon>Gunneridae</taxon>
        <taxon>Pentapetalae</taxon>
        <taxon>rosids</taxon>
        <taxon>malvids</taxon>
        <taxon>Sapindales</taxon>
        <taxon>Sapindaceae</taxon>
        <taxon>Xanthoceroideae</taxon>
        <taxon>Xanthoceras</taxon>
    </lineage>
</organism>
<evidence type="ECO:0000313" key="5">
    <source>
        <dbReference type="Proteomes" id="UP000827721"/>
    </source>
</evidence>
<evidence type="ECO:0000313" key="4">
    <source>
        <dbReference type="EMBL" id="KAH7570327.1"/>
    </source>
</evidence>
<evidence type="ECO:0000256" key="2">
    <source>
        <dbReference type="ARBA" id="ARBA00022737"/>
    </source>
</evidence>
<feature type="repeat" description="PPR" evidence="3">
    <location>
        <begin position="653"/>
        <end position="687"/>
    </location>
</feature>
<feature type="repeat" description="PPR" evidence="3">
    <location>
        <begin position="689"/>
        <end position="723"/>
    </location>
</feature>
<evidence type="ECO:0000256" key="1">
    <source>
        <dbReference type="ARBA" id="ARBA00007626"/>
    </source>
</evidence>
<dbReference type="Gene3D" id="1.25.40.10">
    <property type="entry name" value="Tetratricopeptide repeat domain"/>
    <property type="match status" value="3"/>
</dbReference>
<protein>
    <recommendedName>
        <fullName evidence="6">Pentatricopeptide repeat-containing protein</fullName>
    </recommendedName>
</protein>
<dbReference type="EMBL" id="JAFEMO010000005">
    <property type="protein sequence ID" value="KAH7570327.1"/>
    <property type="molecule type" value="Genomic_DNA"/>
</dbReference>
<dbReference type="PANTHER" id="PTHR45717:SF14">
    <property type="entry name" value="LARGE RIBOSOMAL SUBUNIT PROTEIN ML101 (RPPR4)"/>
    <property type="match status" value="1"/>
</dbReference>
<dbReference type="Pfam" id="PF13041">
    <property type="entry name" value="PPR_2"/>
    <property type="match status" value="1"/>
</dbReference>
<dbReference type="InterPro" id="IPR002885">
    <property type="entry name" value="PPR_rpt"/>
</dbReference>
<evidence type="ECO:0008006" key="6">
    <source>
        <dbReference type="Google" id="ProtNLM"/>
    </source>
</evidence>
<dbReference type="Pfam" id="PF01535">
    <property type="entry name" value="PPR"/>
    <property type="match status" value="3"/>
</dbReference>
<dbReference type="SUPFAM" id="SSF48452">
    <property type="entry name" value="TPR-like"/>
    <property type="match status" value="1"/>
</dbReference>